<evidence type="ECO:0000256" key="3">
    <source>
        <dbReference type="SAM" id="MobiDB-lite"/>
    </source>
</evidence>
<keyword evidence="4" id="KW-0732">Signal</keyword>
<dbReference type="InterPro" id="IPR001283">
    <property type="entry name" value="CRISP-related"/>
</dbReference>
<feature type="compositionally biased region" description="Low complexity" evidence="3">
    <location>
        <begin position="301"/>
        <end position="312"/>
    </location>
</feature>
<feature type="region of interest" description="Disordered" evidence="3">
    <location>
        <begin position="299"/>
        <end position="330"/>
    </location>
</feature>
<feature type="compositionally biased region" description="Polar residues" evidence="3">
    <location>
        <begin position="314"/>
        <end position="329"/>
    </location>
</feature>
<protein>
    <recommendedName>
        <fullName evidence="5">SCP domain-containing protein</fullName>
    </recommendedName>
</protein>
<feature type="signal peptide" evidence="4">
    <location>
        <begin position="1"/>
        <end position="31"/>
    </location>
</feature>
<dbReference type="EnsemblMetazoa" id="AALFPA23_021880.R32407">
    <property type="protein sequence ID" value="AALFPA23_021880.P32407"/>
    <property type="gene ID" value="AALFPA23_021880"/>
</dbReference>
<evidence type="ECO:0000313" key="6">
    <source>
        <dbReference type="EnsemblMetazoa" id="AALFPA23_021880.P32407"/>
    </source>
</evidence>
<dbReference type="SUPFAM" id="SSF55797">
    <property type="entry name" value="PR-1-like"/>
    <property type="match status" value="1"/>
</dbReference>
<dbReference type="CDD" id="cd05380">
    <property type="entry name" value="CAP_euk"/>
    <property type="match status" value="1"/>
</dbReference>
<organism evidence="6 7">
    <name type="scientific">Aedes albopictus</name>
    <name type="common">Asian tiger mosquito</name>
    <name type="synonym">Stegomyia albopicta</name>
    <dbReference type="NCBI Taxonomy" id="7160"/>
    <lineage>
        <taxon>Eukaryota</taxon>
        <taxon>Metazoa</taxon>
        <taxon>Ecdysozoa</taxon>
        <taxon>Arthropoda</taxon>
        <taxon>Hexapoda</taxon>
        <taxon>Insecta</taxon>
        <taxon>Pterygota</taxon>
        <taxon>Neoptera</taxon>
        <taxon>Endopterygota</taxon>
        <taxon>Diptera</taxon>
        <taxon>Nematocera</taxon>
        <taxon>Culicoidea</taxon>
        <taxon>Culicidae</taxon>
        <taxon>Culicinae</taxon>
        <taxon>Aedini</taxon>
        <taxon>Aedes</taxon>
        <taxon>Stegomyia</taxon>
    </lineage>
</organism>
<evidence type="ECO:0000256" key="2">
    <source>
        <dbReference type="ARBA" id="ARBA00022525"/>
    </source>
</evidence>
<dbReference type="EnsemblMetazoa" id="AALFPA23_021880.R32406">
    <property type="protein sequence ID" value="AALFPA23_021880.P32406"/>
    <property type="gene ID" value="AALFPA23_021880"/>
</dbReference>
<dbReference type="SMART" id="SM00198">
    <property type="entry name" value="SCP"/>
    <property type="match status" value="1"/>
</dbReference>
<evidence type="ECO:0000259" key="5">
    <source>
        <dbReference type="SMART" id="SM00198"/>
    </source>
</evidence>
<name>A0ABM1ZUY1_AEDAL</name>
<evidence type="ECO:0000313" key="7">
    <source>
        <dbReference type="Proteomes" id="UP000069940"/>
    </source>
</evidence>
<dbReference type="InterPro" id="IPR018244">
    <property type="entry name" value="Allrgn_V5/Tpx1_CS"/>
</dbReference>
<dbReference type="Gene3D" id="3.40.33.10">
    <property type="entry name" value="CAP"/>
    <property type="match status" value="1"/>
</dbReference>
<dbReference type="Proteomes" id="UP000069940">
    <property type="component" value="Unassembled WGS sequence"/>
</dbReference>
<dbReference type="InterPro" id="IPR035940">
    <property type="entry name" value="CAP_sf"/>
</dbReference>
<comment type="subcellular location">
    <subcellularLocation>
        <location evidence="1">Secreted</location>
    </subcellularLocation>
</comment>
<keyword evidence="2" id="KW-0964">Secreted</keyword>
<dbReference type="RefSeq" id="XP_029717918.2">
    <property type="nucleotide sequence ID" value="XM_029862058.2"/>
</dbReference>
<reference evidence="7" key="1">
    <citation type="journal article" date="2015" name="Proc. Natl. Acad. Sci. U.S.A.">
        <title>Genome sequence of the Asian Tiger mosquito, Aedes albopictus, reveals insights into its biology, genetics, and evolution.</title>
        <authorList>
            <person name="Chen X.G."/>
            <person name="Jiang X."/>
            <person name="Gu J."/>
            <person name="Xu M."/>
            <person name="Wu Y."/>
            <person name="Deng Y."/>
            <person name="Zhang C."/>
            <person name="Bonizzoni M."/>
            <person name="Dermauw W."/>
            <person name="Vontas J."/>
            <person name="Armbruster P."/>
            <person name="Huang X."/>
            <person name="Yang Y."/>
            <person name="Zhang H."/>
            <person name="He W."/>
            <person name="Peng H."/>
            <person name="Liu Y."/>
            <person name="Wu K."/>
            <person name="Chen J."/>
            <person name="Lirakis M."/>
            <person name="Topalis P."/>
            <person name="Van Leeuwen T."/>
            <person name="Hall A.B."/>
            <person name="Jiang X."/>
            <person name="Thorpe C."/>
            <person name="Mueller R.L."/>
            <person name="Sun C."/>
            <person name="Waterhouse R.M."/>
            <person name="Yan G."/>
            <person name="Tu Z.J."/>
            <person name="Fang X."/>
            <person name="James A.A."/>
        </authorList>
    </citation>
    <scope>NUCLEOTIDE SEQUENCE [LARGE SCALE GENOMIC DNA]</scope>
    <source>
        <strain evidence="7">Foshan</strain>
    </source>
</reference>
<accession>A0ABM1ZUY1</accession>
<dbReference type="PRINTS" id="PR00838">
    <property type="entry name" value="V5ALLERGEN"/>
</dbReference>
<dbReference type="GeneID" id="109431464"/>
<proteinExistence type="predicted"/>
<sequence length="371" mass="41566">MAASRNDKTRSTLSSTLAVVILFCNLVGKSAQTCLNGGVLLKSGLGPTDKYDILEEHNKLRQAVAQGLIPGQPGAENMLEMQWDDELARKAQDWADQCIFKHDPKKKLGRFTMGQNLALIWSSGSLDDDRDSDFPGRIRKWFDEVKKYSFGAKFSLATGHYMQLIWADTYLVGCGYSYHYSGNKYNKLYVCNYGPAGNVQGQVPYVTGHPSCEQHGLQKSSTYPGLCAAGAAGEVDPYHHENVIPQNYYSYQGSSNNHENQHYTSAPVRASYTAAAPIATTHQQPYDNHILYNLVFDQHKQQQQQQQQQHHYQPSHTPYQSSSHQQTYHLPSPASVVTATTNAAANLLKPGNILKSPFLSYRWDLLFNFLH</sequence>
<feature type="chain" id="PRO_5045023677" description="SCP domain-containing protein" evidence="4">
    <location>
        <begin position="32"/>
        <end position="371"/>
    </location>
</feature>
<dbReference type="PROSITE" id="PS01010">
    <property type="entry name" value="CRISP_2"/>
    <property type="match status" value="1"/>
</dbReference>
<evidence type="ECO:0000256" key="1">
    <source>
        <dbReference type="ARBA" id="ARBA00004613"/>
    </source>
</evidence>
<keyword evidence="7" id="KW-1185">Reference proteome</keyword>
<feature type="domain" description="SCP" evidence="5">
    <location>
        <begin position="48"/>
        <end position="201"/>
    </location>
</feature>
<dbReference type="InterPro" id="IPR014044">
    <property type="entry name" value="CAP_dom"/>
</dbReference>
<dbReference type="RefSeq" id="XP_029717919.2">
    <property type="nucleotide sequence ID" value="XM_029862059.2"/>
</dbReference>
<dbReference type="PRINTS" id="PR00837">
    <property type="entry name" value="V5TPXLIKE"/>
</dbReference>
<evidence type="ECO:0000256" key="4">
    <source>
        <dbReference type="SAM" id="SignalP"/>
    </source>
</evidence>
<dbReference type="InterPro" id="IPR002413">
    <property type="entry name" value="V5_allergen-like"/>
</dbReference>
<reference evidence="6" key="2">
    <citation type="submission" date="2025-05" db="UniProtKB">
        <authorList>
            <consortium name="EnsemblMetazoa"/>
        </authorList>
    </citation>
    <scope>IDENTIFICATION</scope>
    <source>
        <strain evidence="6">Foshan</strain>
    </source>
</reference>
<dbReference type="PANTHER" id="PTHR10334">
    <property type="entry name" value="CYSTEINE-RICH SECRETORY PROTEIN-RELATED"/>
    <property type="match status" value="1"/>
</dbReference>
<dbReference type="Pfam" id="PF00188">
    <property type="entry name" value="CAP"/>
    <property type="match status" value="1"/>
</dbReference>